<protein>
    <recommendedName>
        <fullName evidence="3">DUF2946 domain-containing protein</fullName>
    </recommendedName>
</protein>
<organism evidence="1 2">
    <name type="scientific">Polaromonas aquatica</name>
    <dbReference type="NCBI Taxonomy" id="332657"/>
    <lineage>
        <taxon>Bacteria</taxon>
        <taxon>Pseudomonadati</taxon>
        <taxon>Pseudomonadota</taxon>
        <taxon>Betaproteobacteria</taxon>
        <taxon>Burkholderiales</taxon>
        <taxon>Comamonadaceae</taxon>
        <taxon>Polaromonas</taxon>
    </lineage>
</organism>
<accession>A0ABW1U0M2</accession>
<evidence type="ECO:0000313" key="1">
    <source>
        <dbReference type="EMBL" id="MFC6283441.1"/>
    </source>
</evidence>
<dbReference type="EMBL" id="JBHSRS010000083">
    <property type="protein sequence ID" value="MFC6283441.1"/>
    <property type="molecule type" value="Genomic_DNA"/>
</dbReference>
<comment type="caution">
    <text evidence="1">The sequence shown here is derived from an EMBL/GenBank/DDBJ whole genome shotgun (WGS) entry which is preliminary data.</text>
</comment>
<reference evidence="2" key="1">
    <citation type="journal article" date="2019" name="Int. J. Syst. Evol. Microbiol.">
        <title>The Global Catalogue of Microorganisms (GCM) 10K type strain sequencing project: providing services to taxonomists for standard genome sequencing and annotation.</title>
        <authorList>
            <consortium name="The Broad Institute Genomics Platform"/>
            <consortium name="The Broad Institute Genome Sequencing Center for Infectious Disease"/>
            <person name="Wu L."/>
            <person name="Ma J."/>
        </authorList>
    </citation>
    <scope>NUCLEOTIDE SEQUENCE [LARGE SCALE GENOMIC DNA]</scope>
    <source>
        <strain evidence="2">CCUG 39402</strain>
    </source>
</reference>
<evidence type="ECO:0008006" key="3">
    <source>
        <dbReference type="Google" id="ProtNLM"/>
    </source>
</evidence>
<dbReference type="RefSeq" id="WP_371438067.1">
    <property type="nucleotide sequence ID" value="NZ_JBHSRS010000083.1"/>
</dbReference>
<proteinExistence type="predicted"/>
<keyword evidence="2" id="KW-1185">Reference proteome</keyword>
<sequence length="143" mass="14969">MTQYRYITKLSAKAPASLVIWCLVLALLLAQMLGLMHGTLHGSGVHAVNKATLAVVTGSTRVDAQHSALHAEGKGLLASLFSSHNSEADCRLYDQASHGSAALHVASLALPVVLPSFAVAIFEGEALARWAALFDARGPPLTS</sequence>
<dbReference type="Proteomes" id="UP001596270">
    <property type="component" value="Unassembled WGS sequence"/>
</dbReference>
<evidence type="ECO:0000313" key="2">
    <source>
        <dbReference type="Proteomes" id="UP001596270"/>
    </source>
</evidence>
<name>A0ABW1U0M2_9BURK</name>
<gene>
    <name evidence="1" type="ORF">ACFQND_19615</name>
</gene>